<comment type="similarity">
    <text evidence="6">Belongs to the taffazin family.</text>
</comment>
<keyword evidence="6" id="KW-1133">Transmembrane helix</keyword>
<dbReference type="GO" id="GO:0007007">
    <property type="term" value="P:inner mitochondrial membrane organization"/>
    <property type="evidence" value="ECO:0007669"/>
    <property type="project" value="TreeGrafter"/>
</dbReference>
<keyword evidence="8" id="KW-1185">Reference proteome</keyword>
<evidence type="ECO:0000256" key="5">
    <source>
        <dbReference type="ARBA" id="ARBA00023315"/>
    </source>
</evidence>
<evidence type="ECO:0000313" key="8">
    <source>
        <dbReference type="Proteomes" id="UP001161017"/>
    </source>
</evidence>
<dbReference type="Proteomes" id="UP001161017">
    <property type="component" value="Unassembled WGS sequence"/>
</dbReference>
<organism evidence="7 8">
    <name type="scientific">Ramalina farinacea</name>
    <dbReference type="NCBI Taxonomy" id="258253"/>
    <lineage>
        <taxon>Eukaryota</taxon>
        <taxon>Fungi</taxon>
        <taxon>Dikarya</taxon>
        <taxon>Ascomycota</taxon>
        <taxon>Pezizomycotina</taxon>
        <taxon>Lecanoromycetes</taxon>
        <taxon>OSLEUM clade</taxon>
        <taxon>Lecanoromycetidae</taxon>
        <taxon>Lecanorales</taxon>
        <taxon>Lecanorineae</taxon>
        <taxon>Ramalinaceae</taxon>
        <taxon>Ramalina</taxon>
    </lineage>
</organism>
<evidence type="ECO:0000256" key="2">
    <source>
        <dbReference type="ARBA" id="ARBA00022679"/>
    </source>
</evidence>
<dbReference type="GO" id="GO:0035965">
    <property type="term" value="P:cardiolipin acyl-chain remodeling"/>
    <property type="evidence" value="ECO:0007669"/>
    <property type="project" value="TreeGrafter"/>
</dbReference>
<evidence type="ECO:0000256" key="3">
    <source>
        <dbReference type="ARBA" id="ARBA00023098"/>
    </source>
</evidence>
<dbReference type="GO" id="GO:0047184">
    <property type="term" value="F:1-acylglycerophosphocholine O-acyltransferase activity"/>
    <property type="evidence" value="ECO:0007669"/>
    <property type="project" value="TreeGrafter"/>
</dbReference>
<dbReference type="GO" id="GO:0031966">
    <property type="term" value="C:mitochondrial membrane"/>
    <property type="evidence" value="ECO:0007669"/>
    <property type="project" value="TreeGrafter"/>
</dbReference>
<evidence type="ECO:0000256" key="1">
    <source>
        <dbReference type="ARBA" id="ARBA00004170"/>
    </source>
</evidence>
<keyword evidence="4 6" id="KW-0472">Membrane</keyword>
<keyword evidence="5 7" id="KW-0012">Acyltransferase</keyword>
<evidence type="ECO:0000256" key="6">
    <source>
        <dbReference type="RuleBase" id="RU365062"/>
    </source>
</evidence>
<reference evidence="7" key="1">
    <citation type="journal article" date="2023" name="Genome Biol. Evol.">
        <title>First Whole Genome Sequence and Flow Cytometry Genome Size Data for the Lichen-Forming Fungus Ramalina farinacea (Ascomycota).</title>
        <authorList>
            <person name="Llewellyn T."/>
            <person name="Mian S."/>
            <person name="Hill R."/>
            <person name="Leitch I.J."/>
            <person name="Gaya E."/>
        </authorList>
    </citation>
    <scope>NUCLEOTIDE SEQUENCE</scope>
    <source>
        <strain evidence="7">LIQ254RAFAR</strain>
    </source>
</reference>
<keyword evidence="6" id="KW-0812">Transmembrane</keyword>
<name>A0AA43QM77_9LECA</name>
<keyword evidence="2" id="KW-0808">Transferase</keyword>
<evidence type="ECO:0000313" key="7">
    <source>
        <dbReference type="EMBL" id="MDI1489043.1"/>
    </source>
</evidence>
<dbReference type="PANTHER" id="PTHR12497:SF0">
    <property type="entry name" value="TAFAZZIN"/>
    <property type="match status" value="1"/>
</dbReference>
<sequence length="131" mass="14872">MADSDEPLPPSLPWRIGSVIVMGGIGTLVRTFMNIPNTQRAHGLDRFLDLVDDREDVGKRKRGLITAPTHTLHLRRMDDPFIWGVLPLRYHFNPSNHRWSLASYDICFNKGRFASHPLSSHRPPHPAQATS</sequence>
<comment type="subcellular location">
    <subcellularLocation>
        <location evidence="1">Membrane</location>
        <topology evidence="1">Peripheral membrane protein</topology>
    </subcellularLocation>
</comment>
<gene>
    <name evidence="7" type="primary">TAZ1_2</name>
    <name evidence="7" type="ORF">OHK93_008320</name>
</gene>
<protein>
    <recommendedName>
        <fullName evidence="6">Tafazzin family protein</fullName>
    </recommendedName>
</protein>
<proteinExistence type="inferred from homology"/>
<dbReference type="PANTHER" id="PTHR12497">
    <property type="entry name" value="TAZ PROTEIN TAFAZZIN"/>
    <property type="match status" value="1"/>
</dbReference>
<keyword evidence="3" id="KW-0443">Lipid metabolism</keyword>
<feature type="transmembrane region" description="Helical" evidence="6">
    <location>
        <begin position="12"/>
        <end position="33"/>
    </location>
</feature>
<dbReference type="AlphaFoldDB" id="A0AA43QM77"/>
<comment type="caution">
    <text evidence="7">The sequence shown here is derived from an EMBL/GenBank/DDBJ whole genome shotgun (WGS) entry which is preliminary data.</text>
</comment>
<dbReference type="EMBL" id="JAPUFD010000008">
    <property type="protein sequence ID" value="MDI1489043.1"/>
    <property type="molecule type" value="Genomic_DNA"/>
</dbReference>
<dbReference type="InterPro" id="IPR000872">
    <property type="entry name" value="Tafazzin"/>
</dbReference>
<evidence type="ECO:0000256" key="4">
    <source>
        <dbReference type="ARBA" id="ARBA00023136"/>
    </source>
</evidence>
<accession>A0AA43QM77</accession>